<reference evidence="2 3" key="1">
    <citation type="journal article" date="2018" name="New Phytol.">
        <title>Phylogenomics of Endogonaceae and evolution of mycorrhizas within Mucoromycota.</title>
        <authorList>
            <person name="Chang Y."/>
            <person name="Desiro A."/>
            <person name="Na H."/>
            <person name="Sandor L."/>
            <person name="Lipzen A."/>
            <person name="Clum A."/>
            <person name="Barry K."/>
            <person name="Grigoriev I.V."/>
            <person name="Martin F.M."/>
            <person name="Stajich J.E."/>
            <person name="Smith M.E."/>
            <person name="Bonito G."/>
            <person name="Spatafora J.W."/>
        </authorList>
    </citation>
    <scope>NUCLEOTIDE SEQUENCE [LARGE SCALE GENOMIC DNA]</scope>
    <source>
        <strain evidence="2 3">GMNB39</strain>
    </source>
</reference>
<evidence type="ECO:0000256" key="1">
    <source>
        <dbReference type="SAM" id="MobiDB-lite"/>
    </source>
</evidence>
<dbReference type="Proteomes" id="UP000268093">
    <property type="component" value="Unassembled WGS sequence"/>
</dbReference>
<keyword evidence="3" id="KW-1185">Reference proteome</keyword>
<gene>
    <name evidence="2" type="ORF">BC936DRAFT_148297</name>
</gene>
<proteinExistence type="predicted"/>
<evidence type="ECO:0000313" key="3">
    <source>
        <dbReference type="Proteomes" id="UP000268093"/>
    </source>
</evidence>
<accession>A0A433D3D0</accession>
<feature type="compositionally biased region" description="Basic and acidic residues" evidence="1">
    <location>
        <begin position="60"/>
        <end position="95"/>
    </location>
</feature>
<dbReference type="OrthoDB" id="2357057at2759"/>
<dbReference type="AlphaFoldDB" id="A0A433D3D0"/>
<organism evidence="2 3">
    <name type="scientific">Jimgerdemannia flammicorona</name>
    <dbReference type="NCBI Taxonomy" id="994334"/>
    <lineage>
        <taxon>Eukaryota</taxon>
        <taxon>Fungi</taxon>
        <taxon>Fungi incertae sedis</taxon>
        <taxon>Mucoromycota</taxon>
        <taxon>Mucoromycotina</taxon>
        <taxon>Endogonomycetes</taxon>
        <taxon>Endogonales</taxon>
        <taxon>Endogonaceae</taxon>
        <taxon>Jimgerdemannia</taxon>
    </lineage>
</organism>
<protein>
    <submittedName>
        <fullName evidence="2">Uncharacterized protein</fullName>
    </submittedName>
</protein>
<comment type="caution">
    <text evidence="2">The sequence shown here is derived from an EMBL/GenBank/DDBJ whole genome shotgun (WGS) entry which is preliminary data.</text>
</comment>
<dbReference type="EMBL" id="RBNI01007443">
    <property type="protein sequence ID" value="RUP45339.1"/>
    <property type="molecule type" value="Genomic_DNA"/>
</dbReference>
<name>A0A433D3D0_9FUNG</name>
<sequence length="216" mass="24764">MYENSTPFFSLHQTEVLKGLKLKNPAEEIKNIFPKKLNKKNIYVIVERPATLENVPSTTPKKEQEDDQEGDQKGYQEGDQKGYQEGDQKGDREGYQKYDEEDCVPFQGIYLPVRGSPEVKVVDIMNGDVDRFLSCEHTGHSALGGPPTYMISIFYDDFFLFKNLPVNPLATRLMAKHYGNRIIKGPALIVDDYKNLTLDDLRFLINTSSIHRHRGY</sequence>
<feature type="region of interest" description="Disordered" evidence="1">
    <location>
        <begin position="54"/>
        <end position="95"/>
    </location>
</feature>
<evidence type="ECO:0000313" key="2">
    <source>
        <dbReference type="EMBL" id="RUP45339.1"/>
    </source>
</evidence>